<evidence type="ECO:0000256" key="2">
    <source>
        <dbReference type="ARBA" id="ARBA00023015"/>
    </source>
</evidence>
<dbReference type="AlphaFoldDB" id="A0A4U3L875"/>
<dbReference type="EMBL" id="SZQL01000001">
    <property type="protein sequence ID" value="TKK71505.1"/>
    <property type="molecule type" value="Genomic_DNA"/>
</dbReference>
<dbReference type="GO" id="GO:0003677">
    <property type="term" value="F:DNA binding"/>
    <property type="evidence" value="ECO:0007669"/>
    <property type="project" value="InterPro"/>
</dbReference>
<dbReference type="Pfam" id="PF08281">
    <property type="entry name" value="Sigma70_r4_2"/>
    <property type="match status" value="1"/>
</dbReference>
<dbReference type="SUPFAM" id="SSF88659">
    <property type="entry name" value="Sigma3 and sigma4 domains of RNA polymerase sigma factors"/>
    <property type="match status" value="1"/>
</dbReference>
<dbReference type="InterPro" id="IPR013324">
    <property type="entry name" value="RNA_pol_sigma_r3/r4-like"/>
</dbReference>
<proteinExistence type="inferred from homology"/>
<dbReference type="InterPro" id="IPR036388">
    <property type="entry name" value="WH-like_DNA-bd_sf"/>
</dbReference>
<dbReference type="InterPro" id="IPR013325">
    <property type="entry name" value="RNA_pol_sigma_r2"/>
</dbReference>
<feature type="domain" description="RNA polymerase sigma-70 region 2" evidence="5">
    <location>
        <begin position="22"/>
        <end position="94"/>
    </location>
</feature>
<evidence type="ECO:0000259" key="5">
    <source>
        <dbReference type="Pfam" id="PF04542"/>
    </source>
</evidence>
<reference evidence="7 8" key="1">
    <citation type="submission" date="2019-05" db="EMBL/GenBank/DDBJ databases">
        <title>Panacibacter sp. strain 17mud1-8 Genome sequencing and assembly.</title>
        <authorList>
            <person name="Chhetri G."/>
        </authorList>
    </citation>
    <scope>NUCLEOTIDE SEQUENCE [LARGE SCALE GENOMIC DNA]</scope>
    <source>
        <strain evidence="7 8">17mud1-8</strain>
    </source>
</reference>
<dbReference type="NCBIfam" id="TIGR02937">
    <property type="entry name" value="sigma70-ECF"/>
    <property type="match status" value="1"/>
</dbReference>
<evidence type="ECO:0000313" key="7">
    <source>
        <dbReference type="EMBL" id="TKK71505.1"/>
    </source>
</evidence>
<gene>
    <name evidence="7" type="ORF">FC093_00320</name>
</gene>
<dbReference type="Pfam" id="PF04542">
    <property type="entry name" value="Sigma70_r2"/>
    <property type="match status" value="1"/>
</dbReference>
<comment type="similarity">
    <text evidence="1">Belongs to the sigma-70 factor family. ECF subfamily.</text>
</comment>
<dbReference type="GO" id="GO:0006352">
    <property type="term" value="P:DNA-templated transcription initiation"/>
    <property type="evidence" value="ECO:0007669"/>
    <property type="project" value="InterPro"/>
</dbReference>
<name>A0A4U3L875_9BACT</name>
<keyword evidence="3" id="KW-0731">Sigma factor</keyword>
<sequence>MENITNIIKGCIGKDHKYQKMIYEHYRGYALKIVFRYIYQYEEAVNAVNDGFVKLFNHIDRFEMGTDADNEKILMGWMKRIMINVSIDQLRSKKTSPETGDIPASVWGLPSDSRDAEQAMMYNDLVLMIKQLPTPYRLVFNLYVIDGFSHAEIAEMLHIPVSTCRSNLLRARTMLQQNLKKTEDELLCRM</sequence>
<dbReference type="RefSeq" id="WP_137259745.1">
    <property type="nucleotide sequence ID" value="NZ_SZQL01000001.1"/>
</dbReference>
<dbReference type="Gene3D" id="1.10.1740.10">
    <property type="match status" value="1"/>
</dbReference>
<dbReference type="PANTHER" id="PTHR43133">
    <property type="entry name" value="RNA POLYMERASE ECF-TYPE SIGMA FACTO"/>
    <property type="match status" value="1"/>
</dbReference>
<dbReference type="PANTHER" id="PTHR43133:SF46">
    <property type="entry name" value="RNA POLYMERASE SIGMA-70 FACTOR ECF SUBFAMILY"/>
    <property type="match status" value="1"/>
</dbReference>
<evidence type="ECO:0000313" key="8">
    <source>
        <dbReference type="Proteomes" id="UP000305848"/>
    </source>
</evidence>
<dbReference type="OrthoDB" id="1056775at2"/>
<dbReference type="InterPro" id="IPR039425">
    <property type="entry name" value="RNA_pol_sigma-70-like"/>
</dbReference>
<dbReference type="Proteomes" id="UP000305848">
    <property type="component" value="Unassembled WGS sequence"/>
</dbReference>
<accession>A0A4U3L875</accession>
<keyword evidence="2" id="KW-0805">Transcription regulation</keyword>
<evidence type="ECO:0000256" key="3">
    <source>
        <dbReference type="ARBA" id="ARBA00023082"/>
    </source>
</evidence>
<feature type="domain" description="RNA polymerase sigma factor 70 region 4 type 2" evidence="6">
    <location>
        <begin position="124"/>
        <end position="175"/>
    </location>
</feature>
<dbReference type="SUPFAM" id="SSF88946">
    <property type="entry name" value="Sigma2 domain of RNA polymerase sigma factors"/>
    <property type="match status" value="1"/>
</dbReference>
<dbReference type="CDD" id="cd06171">
    <property type="entry name" value="Sigma70_r4"/>
    <property type="match status" value="1"/>
</dbReference>
<evidence type="ECO:0000256" key="4">
    <source>
        <dbReference type="ARBA" id="ARBA00023163"/>
    </source>
</evidence>
<keyword evidence="8" id="KW-1185">Reference proteome</keyword>
<dbReference type="InterPro" id="IPR013249">
    <property type="entry name" value="RNA_pol_sigma70_r4_t2"/>
</dbReference>
<organism evidence="7 8">
    <name type="scientific">Ilyomonas limi</name>
    <dbReference type="NCBI Taxonomy" id="2575867"/>
    <lineage>
        <taxon>Bacteria</taxon>
        <taxon>Pseudomonadati</taxon>
        <taxon>Bacteroidota</taxon>
        <taxon>Chitinophagia</taxon>
        <taxon>Chitinophagales</taxon>
        <taxon>Chitinophagaceae</taxon>
        <taxon>Ilyomonas</taxon>
    </lineage>
</organism>
<evidence type="ECO:0000259" key="6">
    <source>
        <dbReference type="Pfam" id="PF08281"/>
    </source>
</evidence>
<dbReference type="GO" id="GO:0016987">
    <property type="term" value="F:sigma factor activity"/>
    <property type="evidence" value="ECO:0007669"/>
    <property type="project" value="UniProtKB-KW"/>
</dbReference>
<evidence type="ECO:0000256" key="1">
    <source>
        <dbReference type="ARBA" id="ARBA00010641"/>
    </source>
</evidence>
<protein>
    <submittedName>
        <fullName evidence="7">Sigma-70 family RNA polymerase sigma factor</fullName>
    </submittedName>
</protein>
<comment type="caution">
    <text evidence="7">The sequence shown here is derived from an EMBL/GenBank/DDBJ whole genome shotgun (WGS) entry which is preliminary data.</text>
</comment>
<keyword evidence="4" id="KW-0804">Transcription</keyword>
<dbReference type="Gene3D" id="1.10.10.10">
    <property type="entry name" value="Winged helix-like DNA-binding domain superfamily/Winged helix DNA-binding domain"/>
    <property type="match status" value="1"/>
</dbReference>
<dbReference type="InterPro" id="IPR014284">
    <property type="entry name" value="RNA_pol_sigma-70_dom"/>
</dbReference>
<dbReference type="InterPro" id="IPR007627">
    <property type="entry name" value="RNA_pol_sigma70_r2"/>
</dbReference>